<feature type="region of interest" description="Disordered" evidence="1">
    <location>
        <begin position="44"/>
        <end position="65"/>
    </location>
</feature>
<dbReference type="AlphaFoldDB" id="A0A1A8Z763"/>
<protein>
    <submittedName>
        <fullName evidence="2">Uncharacterized protein</fullName>
    </submittedName>
</protein>
<proteinExistence type="predicted"/>
<evidence type="ECO:0000256" key="1">
    <source>
        <dbReference type="SAM" id="MobiDB-lite"/>
    </source>
</evidence>
<dbReference type="PATRIC" id="fig|261654.4.peg.999"/>
<sequence length="544" mass="58095">MRWTWPAAPGGPGVRRTWPTARASRYAPTGLPLPLRPRTVHPGDWSGPWRDAPFRPHRDGKPGRVVSERGVVGSVRKGPSGSAGRGTGPAVERVVAVGSTARVLLAAAVRALRGDDCADLGRAGSLTRLAGAPEPVRRAAAARAAGRRALAPARVAEVDAERVAEWIAEQYPAGRWPGAVLGSPHGAAVHLAVALGVPWLPATFEMSVNWPRGAVDRPHAALDHGAALAARLLAGNPDVHVRQVHCPASRGVAAGATVSLAVRWRSLPSAYARFLAERLDPGAPVLLLHDARTWPVRDDGQGHSFQIGSPASGLDPVDFHPDAPALRQLLRSAGGDGAHWTPPDVSRAGADAEHGVESGFEHALRDWAGRHGSPLHRVLVPQPDVLSAATADLYRQWLRRCGKTGNRLVVECGRLLDPWQVLRAGLVPYWCENATRRRVQGVEWWLAGSEPFSSVDVLPEPPGVRSPALAGLPQWLAVAAFGRRRRALDRGAARGYPVSQVPTRRATEVLRNQPYDLPLPPLLTMDEALVALRDAGAHQGLLLS</sequence>
<evidence type="ECO:0000313" key="3">
    <source>
        <dbReference type="Proteomes" id="UP000199385"/>
    </source>
</evidence>
<feature type="compositionally biased region" description="Basic and acidic residues" evidence="1">
    <location>
        <begin position="52"/>
        <end position="62"/>
    </location>
</feature>
<dbReference type="Proteomes" id="UP000199385">
    <property type="component" value="Chromosome I"/>
</dbReference>
<organism evidence="2 3">
    <name type="scientific">Micromonospora auratinigra</name>
    <dbReference type="NCBI Taxonomy" id="261654"/>
    <lineage>
        <taxon>Bacteria</taxon>
        <taxon>Bacillati</taxon>
        <taxon>Actinomycetota</taxon>
        <taxon>Actinomycetes</taxon>
        <taxon>Micromonosporales</taxon>
        <taxon>Micromonosporaceae</taxon>
        <taxon>Micromonospora</taxon>
    </lineage>
</organism>
<evidence type="ECO:0000313" key="2">
    <source>
        <dbReference type="EMBL" id="SBT39627.1"/>
    </source>
</evidence>
<keyword evidence="3" id="KW-1185">Reference proteome</keyword>
<dbReference type="STRING" id="261654.GA0070611_0971"/>
<accession>A0A1A8Z763</accession>
<gene>
    <name evidence="2" type="ORF">GA0070611_0971</name>
</gene>
<dbReference type="EMBL" id="LT594323">
    <property type="protein sequence ID" value="SBT39627.1"/>
    <property type="molecule type" value="Genomic_DNA"/>
</dbReference>
<reference evidence="3" key="1">
    <citation type="submission" date="2016-06" db="EMBL/GenBank/DDBJ databases">
        <authorList>
            <person name="Varghese N."/>
            <person name="Submissions Spin"/>
        </authorList>
    </citation>
    <scope>NUCLEOTIDE SEQUENCE [LARGE SCALE GENOMIC DNA]</scope>
    <source>
        <strain evidence="3">DSM 44815</strain>
    </source>
</reference>
<name>A0A1A8Z763_9ACTN</name>